<evidence type="ECO:0000256" key="1">
    <source>
        <dbReference type="SAM" id="Phobius"/>
    </source>
</evidence>
<feature type="transmembrane region" description="Helical" evidence="1">
    <location>
        <begin position="95"/>
        <end position="115"/>
    </location>
</feature>
<accession>A0A1M6I451</accession>
<dbReference type="RefSeq" id="WP_072986231.1">
    <property type="nucleotide sequence ID" value="NZ_FQZB01000007.1"/>
</dbReference>
<evidence type="ECO:0008006" key="4">
    <source>
        <dbReference type="Google" id="ProtNLM"/>
    </source>
</evidence>
<keyword evidence="1" id="KW-1133">Transmembrane helix</keyword>
<dbReference type="Proteomes" id="UP000184310">
    <property type="component" value="Unassembled WGS sequence"/>
</dbReference>
<keyword evidence="1" id="KW-0472">Membrane</keyword>
<proteinExistence type="predicted"/>
<protein>
    <recommendedName>
        <fullName evidence="4">ABC-2 family transporter protein</fullName>
    </recommendedName>
</protein>
<reference evidence="2 3" key="1">
    <citation type="submission" date="2016-11" db="EMBL/GenBank/DDBJ databases">
        <authorList>
            <person name="Jaros S."/>
            <person name="Januszkiewicz K."/>
            <person name="Wedrychowicz H."/>
        </authorList>
    </citation>
    <scope>NUCLEOTIDE SEQUENCE [LARGE SCALE GENOMIC DNA]</scope>
    <source>
        <strain evidence="2 3">DSM 21758</strain>
    </source>
</reference>
<keyword evidence="3" id="KW-1185">Reference proteome</keyword>
<feature type="transmembrane region" description="Helical" evidence="1">
    <location>
        <begin position="127"/>
        <end position="147"/>
    </location>
</feature>
<evidence type="ECO:0000313" key="2">
    <source>
        <dbReference type="EMBL" id="SHJ29236.1"/>
    </source>
</evidence>
<organism evidence="2 3">
    <name type="scientific">Clostridium cavendishii DSM 21758</name>
    <dbReference type="NCBI Taxonomy" id="1121302"/>
    <lineage>
        <taxon>Bacteria</taxon>
        <taxon>Bacillati</taxon>
        <taxon>Bacillota</taxon>
        <taxon>Clostridia</taxon>
        <taxon>Eubacteriales</taxon>
        <taxon>Clostridiaceae</taxon>
        <taxon>Clostridium</taxon>
    </lineage>
</organism>
<feature type="transmembrane region" description="Helical" evidence="1">
    <location>
        <begin position="16"/>
        <end position="33"/>
    </location>
</feature>
<evidence type="ECO:0000313" key="3">
    <source>
        <dbReference type="Proteomes" id="UP000184310"/>
    </source>
</evidence>
<dbReference type="STRING" id="1121302.SAMN02745163_01687"/>
<feature type="transmembrane region" description="Helical" evidence="1">
    <location>
        <begin position="39"/>
        <end position="69"/>
    </location>
</feature>
<feature type="transmembrane region" description="Helical" evidence="1">
    <location>
        <begin position="189"/>
        <end position="209"/>
    </location>
</feature>
<dbReference type="OrthoDB" id="1909635at2"/>
<dbReference type="EMBL" id="FQZB01000007">
    <property type="protein sequence ID" value="SHJ29236.1"/>
    <property type="molecule type" value="Genomic_DNA"/>
</dbReference>
<sequence>MKNIIKLMKYGLRENLIFYILEFLIFTFVLTTIRGGGKLIFNNITVLVTTPLLAIILGINTILCIKGFYSNISKARGRLLFTTNIKGVEFLTSKYLEFLIINLPFYIVAAIKIALINSLNSVSVLNIYMLIEFLFFYMIVTLIIIIVDCYTSSSEGTIFFTFIALIVLKIVTDIITLILPKWYLSADKIRFGICDFILSIIVIVVLYVFSVNKLEKKLDI</sequence>
<feature type="transmembrane region" description="Helical" evidence="1">
    <location>
        <begin position="159"/>
        <end position="183"/>
    </location>
</feature>
<keyword evidence="1" id="KW-0812">Transmembrane</keyword>
<dbReference type="AlphaFoldDB" id="A0A1M6I451"/>
<gene>
    <name evidence="2" type="ORF">SAMN02745163_01687</name>
</gene>
<name>A0A1M6I451_9CLOT</name>